<dbReference type="InterPro" id="IPR043128">
    <property type="entry name" value="Rev_trsase/Diguanyl_cyclase"/>
</dbReference>
<evidence type="ECO:0000256" key="7">
    <source>
        <dbReference type="ARBA" id="ARBA00022918"/>
    </source>
</evidence>
<sequence>MTRLFNRIDEFRLPSMERSSSIYRSYLKTRLFVKPSPYASPIVLVRKQYNSLRMCVDFRKINQKSYKDAYPLPRVEESFDALSGAKLFSTMHLTSGNNVVAMHEDDIEKTAFTTPFGLYEYLRMPFGLCNGPATFQRLMQHCFQDEIFNILLVFLDDIIVYSANIEEHLKR</sequence>
<accession>A0A6J8DCG3</accession>
<dbReference type="AlphaFoldDB" id="A0A6J8DCG3"/>
<evidence type="ECO:0000313" key="10">
    <source>
        <dbReference type="Proteomes" id="UP000507470"/>
    </source>
</evidence>
<dbReference type="GO" id="GO:0003964">
    <property type="term" value="F:RNA-directed DNA polymerase activity"/>
    <property type="evidence" value="ECO:0007669"/>
    <property type="project" value="UniProtKB-KW"/>
</dbReference>
<dbReference type="GO" id="GO:0006508">
    <property type="term" value="P:proteolysis"/>
    <property type="evidence" value="ECO:0007669"/>
    <property type="project" value="UniProtKB-KW"/>
</dbReference>
<reference evidence="9 10" key="1">
    <citation type="submission" date="2020-06" db="EMBL/GenBank/DDBJ databases">
        <authorList>
            <person name="Li R."/>
            <person name="Bekaert M."/>
        </authorList>
    </citation>
    <scope>NUCLEOTIDE SEQUENCE [LARGE SCALE GENOMIC DNA]</scope>
    <source>
        <strain evidence="10">wild</strain>
    </source>
</reference>
<dbReference type="Proteomes" id="UP000507470">
    <property type="component" value="Unassembled WGS sequence"/>
</dbReference>
<gene>
    <name evidence="9" type="ORF">MCOR_38786</name>
</gene>
<organism evidence="9 10">
    <name type="scientific">Mytilus coruscus</name>
    <name type="common">Sea mussel</name>
    <dbReference type="NCBI Taxonomy" id="42192"/>
    <lineage>
        <taxon>Eukaryota</taxon>
        <taxon>Metazoa</taxon>
        <taxon>Spiralia</taxon>
        <taxon>Lophotrochozoa</taxon>
        <taxon>Mollusca</taxon>
        <taxon>Bivalvia</taxon>
        <taxon>Autobranchia</taxon>
        <taxon>Pteriomorphia</taxon>
        <taxon>Mytilida</taxon>
        <taxon>Mytiloidea</taxon>
        <taxon>Mytilidae</taxon>
        <taxon>Mytilinae</taxon>
        <taxon>Mytilus</taxon>
    </lineage>
</organism>
<dbReference type="InterPro" id="IPR043502">
    <property type="entry name" value="DNA/RNA_pol_sf"/>
</dbReference>
<dbReference type="OrthoDB" id="10064107at2759"/>
<dbReference type="SUPFAM" id="SSF56672">
    <property type="entry name" value="DNA/RNA polymerases"/>
    <property type="match status" value="1"/>
</dbReference>
<evidence type="ECO:0000256" key="3">
    <source>
        <dbReference type="ARBA" id="ARBA00022695"/>
    </source>
</evidence>
<evidence type="ECO:0000313" key="9">
    <source>
        <dbReference type="EMBL" id="CAC5405062.1"/>
    </source>
</evidence>
<dbReference type="GO" id="GO:0008233">
    <property type="term" value="F:peptidase activity"/>
    <property type="evidence" value="ECO:0007669"/>
    <property type="project" value="UniProtKB-KW"/>
</dbReference>
<dbReference type="Gene3D" id="3.30.70.270">
    <property type="match status" value="1"/>
</dbReference>
<keyword evidence="3" id="KW-0548">Nucleotidyltransferase</keyword>
<name>A0A6J8DCG3_MYTCO</name>
<dbReference type="Pfam" id="PF00078">
    <property type="entry name" value="RVT_1"/>
    <property type="match status" value="1"/>
</dbReference>
<keyword evidence="6" id="KW-0378">Hydrolase</keyword>
<evidence type="ECO:0000256" key="1">
    <source>
        <dbReference type="ARBA" id="ARBA00022670"/>
    </source>
</evidence>
<dbReference type="InterPro" id="IPR000477">
    <property type="entry name" value="RT_dom"/>
</dbReference>
<keyword evidence="4" id="KW-0540">Nuclease</keyword>
<dbReference type="FunFam" id="3.10.10.10:FF:000007">
    <property type="entry name" value="Retrovirus-related Pol polyprotein from transposon 17.6-like Protein"/>
    <property type="match status" value="1"/>
</dbReference>
<evidence type="ECO:0000256" key="2">
    <source>
        <dbReference type="ARBA" id="ARBA00022679"/>
    </source>
</evidence>
<dbReference type="PANTHER" id="PTHR24559">
    <property type="entry name" value="TRANSPOSON TY3-I GAG-POL POLYPROTEIN"/>
    <property type="match status" value="1"/>
</dbReference>
<keyword evidence="5" id="KW-0255">Endonuclease</keyword>
<protein>
    <submittedName>
        <fullName evidence="9">Transposon Ty3-G Gag-Pol polyprotein,Transposon Ty3-I Gag-Pol polyprotein,Retrovirus-related Pol polyprotein from transposon 297,Retrovirus-related Pol polyprotein from transposon opus</fullName>
    </submittedName>
</protein>
<keyword evidence="1" id="KW-0645">Protease</keyword>
<keyword evidence="2" id="KW-0808">Transferase</keyword>
<dbReference type="InterPro" id="IPR053134">
    <property type="entry name" value="RNA-dir_DNA_polymerase"/>
</dbReference>
<feature type="domain" description="Reverse transcriptase" evidence="8">
    <location>
        <begin position="46"/>
        <end position="169"/>
    </location>
</feature>
<keyword evidence="10" id="KW-1185">Reference proteome</keyword>
<dbReference type="PANTHER" id="PTHR24559:SF435">
    <property type="entry name" value="RIBONUCLEASE H"/>
    <property type="match status" value="1"/>
</dbReference>
<dbReference type="GO" id="GO:0004519">
    <property type="term" value="F:endonuclease activity"/>
    <property type="evidence" value="ECO:0007669"/>
    <property type="project" value="UniProtKB-KW"/>
</dbReference>
<evidence type="ECO:0000256" key="4">
    <source>
        <dbReference type="ARBA" id="ARBA00022722"/>
    </source>
</evidence>
<keyword evidence="7" id="KW-0695">RNA-directed DNA polymerase</keyword>
<proteinExistence type="predicted"/>
<dbReference type="Gene3D" id="3.10.10.10">
    <property type="entry name" value="HIV Type 1 Reverse Transcriptase, subunit A, domain 1"/>
    <property type="match status" value="1"/>
</dbReference>
<evidence type="ECO:0000259" key="8">
    <source>
        <dbReference type="Pfam" id="PF00078"/>
    </source>
</evidence>
<dbReference type="EMBL" id="CACVKT020007053">
    <property type="protein sequence ID" value="CAC5405062.1"/>
    <property type="molecule type" value="Genomic_DNA"/>
</dbReference>
<evidence type="ECO:0000256" key="6">
    <source>
        <dbReference type="ARBA" id="ARBA00022801"/>
    </source>
</evidence>
<evidence type="ECO:0000256" key="5">
    <source>
        <dbReference type="ARBA" id="ARBA00022759"/>
    </source>
</evidence>
<dbReference type="CDD" id="cd01647">
    <property type="entry name" value="RT_LTR"/>
    <property type="match status" value="1"/>
</dbReference>